<gene>
    <name evidence="2" type="ORF">NEE14_012100</name>
</gene>
<proteinExistence type="predicted"/>
<sequence>MKKISLLLLVTILGSFAACDDEDSPKRSEVMSAQCQDESLRGFEEGDSLTYTVEGNTIGIAIRNLQRPCDLTKFQYLLEQKEGNRIVLTIEELDGGAVNCICPMNFDYSVGNLTSGETYYYEVRVKAYSTQTEFTPYTFSFTCTEKATGTVYQE</sequence>
<dbReference type="PROSITE" id="PS51257">
    <property type="entry name" value="PROKAR_LIPOPROTEIN"/>
    <property type="match status" value="1"/>
</dbReference>
<keyword evidence="1" id="KW-0732">Signal</keyword>
<protein>
    <recommendedName>
        <fullName evidence="4">Lipoprotein</fullName>
    </recommendedName>
</protein>
<dbReference type="EMBL" id="CP146284">
    <property type="protein sequence ID" value="WWV65731.1"/>
    <property type="molecule type" value="Genomic_DNA"/>
</dbReference>
<dbReference type="RefSeq" id="WP_251966717.1">
    <property type="nucleotide sequence ID" value="NZ_CP146284.1"/>
</dbReference>
<reference evidence="2 3" key="1">
    <citation type="submission" date="2024-02" db="EMBL/GenBank/DDBJ databases">
        <title>Whole genome sequencing of Parabacteroides sp. AD58.</title>
        <authorList>
            <person name="Chaplin A.V."/>
            <person name="Pikina A.P."/>
            <person name="Sokolova S.R."/>
            <person name="Korostin D.O."/>
            <person name="Efimov B.A."/>
        </authorList>
    </citation>
    <scope>NUCLEOTIDE SEQUENCE [LARGE SCALE GENOMIC DNA]</scope>
    <source>
        <strain evidence="2 3">AD58</strain>
    </source>
</reference>
<keyword evidence="3" id="KW-1185">Reference proteome</keyword>
<evidence type="ECO:0000313" key="2">
    <source>
        <dbReference type="EMBL" id="WWV65731.1"/>
    </source>
</evidence>
<feature type="chain" id="PRO_5047275114" description="Lipoprotein" evidence="1">
    <location>
        <begin position="18"/>
        <end position="154"/>
    </location>
</feature>
<feature type="signal peptide" evidence="1">
    <location>
        <begin position="1"/>
        <end position="17"/>
    </location>
</feature>
<evidence type="ECO:0008006" key="4">
    <source>
        <dbReference type="Google" id="ProtNLM"/>
    </source>
</evidence>
<dbReference type="Proteomes" id="UP001320603">
    <property type="component" value="Chromosome"/>
</dbReference>
<evidence type="ECO:0000256" key="1">
    <source>
        <dbReference type="SAM" id="SignalP"/>
    </source>
</evidence>
<accession>A0ABZ2IJL1</accession>
<name>A0ABZ2IJL1_9BACT</name>
<organism evidence="2 3">
    <name type="scientific">Parabacteroides absconsus</name>
    <dbReference type="NCBI Taxonomy" id="2951805"/>
    <lineage>
        <taxon>Bacteria</taxon>
        <taxon>Pseudomonadati</taxon>
        <taxon>Bacteroidota</taxon>
        <taxon>Bacteroidia</taxon>
        <taxon>Bacteroidales</taxon>
        <taxon>Tannerellaceae</taxon>
        <taxon>Parabacteroides</taxon>
    </lineage>
</organism>
<evidence type="ECO:0000313" key="3">
    <source>
        <dbReference type="Proteomes" id="UP001320603"/>
    </source>
</evidence>